<keyword evidence="2" id="KW-1185">Reference proteome</keyword>
<evidence type="ECO:0000313" key="1">
    <source>
        <dbReference type="EMBL" id="BBX30419.1"/>
    </source>
</evidence>
<gene>
    <name evidence="1" type="ORF">MALV_55440</name>
</gene>
<geneLocation type="plasmid" evidence="1 2">
    <name>pJCM12272</name>
</geneLocation>
<organism evidence="1 2">
    <name type="scientific">Mycolicibacterium alvei</name>
    <dbReference type="NCBI Taxonomy" id="67081"/>
    <lineage>
        <taxon>Bacteria</taxon>
        <taxon>Bacillati</taxon>
        <taxon>Actinomycetota</taxon>
        <taxon>Actinomycetes</taxon>
        <taxon>Mycobacteriales</taxon>
        <taxon>Mycobacteriaceae</taxon>
        <taxon>Mycolicibacterium</taxon>
    </lineage>
</organism>
<proteinExistence type="predicted"/>
<name>A0A6N4V140_9MYCO</name>
<dbReference type="EMBL" id="AP022566">
    <property type="protein sequence ID" value="BBX30419.1"/>
    <property type="molecule type" value="Genomic_DNA"/>
</dbReference>
<protein>
    <submittedName>
        <fullName evidence="1">Uncharacterized protein</fullName>
    </submittedName>
</protein>
<dbReference type="KEGG" id="malv:MALV_55440"/>
<keyword evidence="1" id="KW-0614">Plasmid</keyword>
<sequence>MTEPNITYYAKLAADRTRDNPSGLVRRIHTTPMPTDEAFGRDLRWHPTEYLSKYRLGHNDVDHEEITLEEAATIISRWRVKWAEEDRDGAGGH</sequence>
<dbReference type="Proteomes" id="UP000466906">
    <property type="component" value="Plasmid pJCM12272"/>
</dbReference>
<accession>A0A6N4V140</accession>
<reference evidence="1 2" key="1">
    <citation type="journal article" date="2019" name="Emerg. Microbes Infect.">
        <title>Comprehensive subspecies identification of 175 nontuberculous mycobacteria species based on 7547 genomic profiles.</title>
        <authorList>
            <person name="Matsumoto Y."/>
            <person name="Kinjo T."/>
            <person name="Motooka D."/>
            <person name="Nabeya D."/>
            <person name="Jung N."/>
            <person name="Uechi K."/>
            <person name="Horii T."/>
            <person name="Iida T."/>
            <person name="Fujita J."/>
            <person name="Nakamura S."/>
        </authorList>
    </citation>
    <scope>NUCLEOTIDE SEQUENCE [LARGE SCALE GENOMIC DNA]</scope>
    <source>
        <strain evidence="1 2">JCM 12272</strain>
        <plasmid evidence="1">pJCM12272</plasmid>
    </source>
</reference>
<dbReference type="AlphaFoldDB" id="A0A6N4V140"/>
<evidence type="ECO:0000313" key="2">
    <source>
        <dbReference type="Proteomes" id="UP000466906"/>
    </source>
</evidence>